<reference evidence="6" key="1">
    <citation type="submission" date="2012-01" db="EMBL/GenBank/DDBJ databases">
        <title>The Genome Sequence of Oreochromis niloticus (Nile Tilapia).</title>
        <authorList>
            <consortium name="Broad Institute Genome Assembly Team"/>
            <consortium name="Broad Institute Sequencing Platform"/>
            <person name="Di Palma F."/>
            <person name="Johnson J."/>
            <person name="Lander E.S."/>
            <person name="Lindblad-Toh K."/>
        </authorList>
    </citation>
    <scope>NUCLEOTIDE SEQUENCE [LARGE SCALE GENOMIC DNA]</scope>
</reference>
<keyword evidence="6" id="KW-1185">Reference proteome</keyword>
<evidence type="ECO:0000313" key="6">
    <source>
        <dbReference type="Proteomes" id="UP000005207"/>
    </source>
</evidence>
<reference evidence="5" key="3">
    <citation type="submission" date="2025-09" db="UniProtKB">
        <authorList>
            <consortium name="Ensembl"/>
        </authorList>
    </citation>
    <scope>IDENTIFICATION</scope>
</reference>
<dbReference type="GeneTree" id="ENSGT00940000175309"/>
<evidence type="ECO:0000256" key="1">
    <source>
        <dbReference type="ARBA" id="ARBA00004370"/>
    </source>
</evidence>
<dbReference type="Gene3D" id="2.60.40.10">
    <property type="entry name" value="Immunoglobulins"/>
    <property type="match status" value="2"/>
</dbReference>
<protein>
    <recommendedName>
        <fullName evidence="4">Immunoglobulin domain-containing protein</fullName>
    </recommendedName>
</protein>
<evidence type="ECO:0000256" key="3">
    <source>
        <dbReference type="ARBA" id="ARBA00023136"/>
    </source>
</evidence>
<dbReference type="InterPro" id="IPR013783">
    <property type="entry name" value="Ig-like_fold"/>
</dbReference>
<dbReference type="InterPro" id="IPR013106">
    <property type="entry name" value="Ig_V-set"/>
</dbReference>
<proteinExistence type="predicted"/>
<evidence type="ECO:0000256" key="2">
    <source>
        <dbReference type="ARBA" id="ARBA00022692"/>
    </source>
</evidence>
<dbReference type="SMART" id="SM00409">
    <property type="entry name" value="IG"/>
    <property type="match status" value="2"/>
</dbReference>
<dbReference type="InterPro" id="IPR050671">
    <property type="entry name" value="CD300_family_receptors"/>
</dbReference>
<feature type="domain" description="Immunoglobulin" evidence="4">
    <location>
        <begin position="30"/>
        <end position="124"/>
    </location>
</feature>
<dbReference type="AlphaFoldDB" id="A0A669B2T1"/>
<reference evidence="5" key="2">
    <citation type="submission" date="2025-08" db="UniProtKB">
        <authorList>
            <consortium name="Ensembl"/>
        </authorList>
    </citation>
    <scope>IDENTIFICATION</scope>
</reference>
<keyword evidence="2" id="KW-0812">Transmembrane</keyword>
<organism evidence="5 6">
    <name type="scientific">Oreochromis niloticus</name>
    <name type="common">Nile tilapia</name>
    <name type="synonym">Tilapia nilotica</name>
    <dbReference type="NCBI Taxonomy" id="8128"/>
    <lineage>
        <taxon>Eukaryota</taxon>
        <taxon>Metazoa</taxon>
        <taxon>Chordata</taxon>
        <taxon>Craniata</taxon>
        <taxon>Vertebrata</taxon>
        <taxon>Euteleostomi</taxon>
        <taxon>Actinopterygii</taxon>
        <taxon>Neopterygii</taxon>
        <taxon>Teleostei</taxon>
        <taxon>Neoteleostei</taxon>
        <taxon>Acanthomorphata</taxon>
        <taxon>Ovalentaria</taxon>
        <taxon>Cichlomorphae</taxon>
        <taxon>Cichliformes</taxon>
        <taxon>Cichlidae</taxon>
        <taxon>African cichlids</taxon>
        <taxon>Pseudocrenilabrinae</taxon>
        <taxon>Oreochromini</taxon>
        <taxon>Oreochromis</taxon>
    </lineage>
</organism>
<comment type="subcellular location">
    <subcellularLocation>
        <location evidence="1">Membrane</location>
    </subcellularLocation>
</comment>
<dbReference type="OMA" id="AVELEWC"/>
<dbReference type="PANTHER" id="PTHR11860">
    <property type="entry name" value="POLYMERIC-IMMUNOGLOBULIN RECEPTOR"/>
    <property type="match status" value="1"/>
</dbReference>
<keyword evidence="3" id="KW-0472">Membrane</keyword>
<dbReference type="GO" id="GO:0004888">
    <property type="term" value="F:transmembrane signaling receptor activity"/>
    <property type="evidence" value="ECO:0007669"/>
    <property type="project" value="TreeGrafter"/>
</dbReference>
<evidence type="ECO:0000313" key="5">
    <source>
        <dbReference type="Ensembl" id="ENSONIP00000028892.1"/>
    </source>
</evidence>
<name>A0A669B2T1_ORENI</name>
<evidence type="ECO:0000259" key="4">
    <source>
        <dbReference type="SMART" id="SM00409"/>
    </source>
</evidence>
<dbReference type="PANTHER" id="PTHR11860:SF118">
    <property type="entry name" value="CMRF35-LIKE MOLECULE 3-RELATED"/>
    <property type="match status" value="1"/>
</dbReference>
<dbReference type="SUPFAM" id="SSF48726">
    <property type="entry name" value="Immunoglobulin"/>
    <property type="match status" value="2"/>
</dbReference>
<accession>A0A669B2T1</accession>
<dbReference type="InParanoid" id="A0A669B2T1"/>
<dbReference type="Pfam" id="PF07686">
    <property type="entry name" value="V-set"/>
    <property type="match status" value="2"/>
</dbReference>
<dbReference type="InterPro" id="IPR036179">
    <property type="entry name" value="Ig-like_dom_sf"/>
</dbReference>
<dbReference type="GO" id="GO:0005886">
    <property type="term" value="C:plasma membrane"/>
    <property type="evidence" value="ECO:0007669"/>
    <property type="project" value="TreeGrafter"/>
</dbReference>
<sequence>MTKQHESLQRPSLIFVLWMRGNTEFCCVKSTKINGTVGHPLTLQCPYPSQHRDNRKGNRPSTCLQQALITSYNKENGRFRLDDNKMLKKFTVNITSLRQDDSGSYLCGVQRNFDLDVFSAVELKFCCVKSTKINGTVGHPLTLQCPYPSQYRDNRKFLCKGDHRNNCTDMLKNQSRFTLQNASSDTFVVMISKLEVADAGTYWCGSDSQWRVGNYTKIQLSGMLNTFVYIIQ</sequence>
<dbReference type="InterPro" id="IPR003599">
    <property type="entry name" value="Ig_sub"/>
</dbReference>
<feature type="domain" description="Immunoglobulin" evidence="4">
    <location>
        <begin position="130"/>
        <end position="229"/>
    </location>
</feature>
<dbReference type="Proteomes" id="UP000005207">
    <property type="component" value="Linkage group LG6"/>
</dbReference>
<dbReference type="Ensembl" id="ENSONIT00000068554.1">
    <property type="protein sequence ID" value="ENSONIP00000028892.1"/>
    <property type="gene ID" value="ENSONIG00000033042.1"/>
</dbReference>